<dbReference type="Pfam" id="PF12796">
    <property type="entry name" value="Ank_2"/>
    <property type="match status" value="5"/>
</dbReference>
<sequence length="1352" mass="154179">MLDEVKPKLQSLSTSNVINIKIPSIKNLKCAKNHKLLETSLSTFYQAACDGHFEKVKNCLCSFGKDKKKVNIKDDNQTSALHYAVKYGHFSIVKLLVENGAMMDLGLMSFVPVDKCVSYLTWIQVDINIQDENEATPLHYACRYMNKKKQLVLNSDFQSSFVEEQKHSWFGQSTYFSKFQTKNINTFLVKKKKLSETIIKKEQCFQNSFNSSQDGNNTKATLPHIEMQCLNKQDFIPVQDYIEKKRFSYDKGRFIQQGGFQNKKFSCGQLENKTKFSFFEKKMLTKNIISSHFLNSSSSSDDLSTCHRLSTLGDSCTGVIKKSVSINDVYCLKPEVFQHKLEERNQGDVILVYLLEQNSNVNAKDYHSSTPLHYAVMKGNSFATEQLLLQTNIQIEAADQAKMTPLHCAVSFGSYEACKLLLEHGCNIFCRNKENMTPLHFAASEGHFDVALLLLENARKMSNDVFNNLINCVNSDQETALHLAVENNHLYIVDLCIKHGFNVNCENKNMVTPLHQACTSGFIKIAQLLVENGANIESMNSFKETPLHKAALFNRVDIIQYLLERGAYIDCRDKDNETPLLMAVRKNNSESVQMLLDYQADITVKDANDKTCLFIAAEENSKDVIKILCQKDLTCILNVFNKNEMTPLHIASKEGHDSIVQVLMDLGACIDAKNHENLTPLHFAAKYGHLRTVEILLSFKVLSIVNDEDIFSNTPLHLASMHGHVKVVEILIKSGADVEARNEGLWTPLDFAAFYGQTKCAEYLLNSDSLVNPKEKYKVSSLQLACKEGHVAMVNLLLSKNADISWKDHLGKNCLDYAIDNKRRKVVTAIIANENWKIALRNSTFDGRKITTPLRKLIKKLPDIAEQVFNQCITGNGLPIEHPYYKQTCCYEFLEDLFTSWGPNLSKCIEKKNQYFNSYGLNANKLIFTEKLKGIFSFELYTTEVNHSLDVMVKSHHTRLLYHPLVTHFIRRKWRLCGRYVYYSKLLLYLLFLTFVSSYILSIHNNVHGNVCIEKDTNVTSCYCQPLKKALNQKVNFLISFERYIVLILSTTSLSIEVVKLLNEVHNYFQLRKLVELSSYICAMVFALNNPSSLKGNISFRCSTWYRGLGAATVTLSWLSLTIFMRQFPKLGTYIFIYTNIMKTFAQFFVIFMLFIISFGLGLHLVMSDVTTYSVPSRALSKMIVGMTGEFSADSLYNNVNLPLRLPVAWALLILFVIVNCIAVMKLLMGLAIGEINDIKKQAVLNRLATLVNLTLCVEKTLPNSLRNKLVVMEESFYPNLMKTSSLWSFWSFESPISNSNKMNDLKIIKKQHKKMNARACKLRDAMKEMETQNDRIENMLNVISKRLQLKQ</sequence>
<feature type="repeat" description="ANK" evidence="8">
    <location>
        <begin position="643"/>
        <end position="675"/>
    </location>
</feature>
<feature type="repeat" description="ANK" evidence="8">
    <location>
        <begin position="401"/>
        <end position="433"/>
    </location>
</feature>
<keyword evidence="11" id="KW-0675">Receptor</keyword>
<keyword evidence="10" id="KW-1185">Reference proteome</keyword>
<gene>
    <name evidence="11" type="primary">LOC100211888</name>
</gene>
<feature type="transmembrane region" description="Helical" evidence="9">
    <location>
        <begin position="1145"/>
        <end position="1167"/>
    </location>
</feature>
<proteinExistence type="predicted"/>
<keyword evidence="1" id="KW-0813">Transport</keyword>
<evidence type="ECO:0000256" key="9">
    <source>
        <dbReference type="SAM" id="Phobius"/>
    </source>
</evidence>
<evidence type="ECO:0000313" key="11">
    <source>
        <dbReference type="RefSeq" id="XP_065649209.1"/>
    </source>
</evidence>
<feature type="transmembrane region" description="Helical" evidence="9">
    <location>
        <begin position="980"/>
        <end position="1001"/>
    </location>
</feature>
<feature type="repeat" description="ANK" evidence="8">
    <location>
        <begin position="711"/>
        <end position="743"/>
    </location>
</feature>
<dbReference type="InterPro" id="IPR036770">
    <property type="entry name" value="Ankyrin_rpt-contain_sf"/>
</dbReference>
<evidence type="ECO:0000256" key="8">
    <source>
        <dbReference type="PROSITE-ProRule" id="PRU00023"/>
    </source>
</evidence>
<dbReference type="PROSITE" id="PS50088">
    <property type="entry name" value="ANK_REPEAT"/>
    <property type="match status" value="12"/>
</dbReference>
<dbReference type="GeneID" id="100211888"/>
<feature type="repeat" description="ANK" evidence="8">
    <location>
        <begin position="367"/>
        <end position="400"/>
    </location>
</feature>
<evidence type="ECO:0000256" key="1">
    <source>
        <dbReference type="ARBA" id="ARBA00022448"/>
    </source>
</evidence>
<dbReference type="PANTHER" id="PTHR47143">
    <property type="entry name" value="TRANSIENT RECEPTOR POTENTIAL CATION CHANNEL PROTEIN PAINLESS"/>
    <property type="match status" value="1"/>
</dbReference>
<keyword evidence="9" id="KW-1133">Transmembrane helix</keyword>
<accession>A0ABM4BJI2</accession>
<feature type="repeat" description="ANK" evidence="8">
    <location>
        <begin position="542"/>
        <end position="574"/>
    </location>
</feature>
<keyword evidence="9" id="KW-0812">Transmembrane</keyword>
<evidence type="ECO:0000256" key="6">
    <source>
        <dbReference type="ARBA" id="ARBA00023180"/>
    </source>
</evidence>
<feature type="repeat" description="ANK" evidence="8">
    <location>
        <begin position="476"/>
        <end position="508"/>
    </location>
</feature>
<feature type="repeat" description="ANK" evidence="8">
    <location>
        <begin position="509"/>
        <end position="541"/>
    </location>
</feature>
<keyword evidence="7" id="KW-0407">Ion channel</keyword>
<feature type="transmembrane region" description="Helical" evidence="9">
    <location>
        <begin position="1044"/>
        <end position="1062"/>
    </location>
</feature>
<feature type="transmembrane region" description="Helical" evidence="9">
    <location>
        <begin position="1104"/>
        <end position="1124"/>
    </location>
</feature>
<dbReference type="Proteomes" id="UP001652625">
    <property type="component" value="Chromosome 03"/>
</dbReference>
<dbReference type="SMART" id="SM00248">
    <property type="entry name" value="ANK"/>
    <property type="match status" value="15"/>
</dbReference>
<dbReference type="Gene3D" id="1.25.40.20">
    <property type="entry name" value="Ankyrin repeat-containing domain"/>
    <property type="match status" value="6"/>
</dbReference>
<organism evidence="10 11">
    <name type="scientific">Hydra vulgaris</name>
    <name type="common">Hydra</name>
    <name type="synonym">Hydra attenuata</name>
    <dbReference type="NCBI Taxonomy" id="6087"/>
    <lineage>
        <taxon>Eukaryota</taxon>
        <taxon>Metazoa</taxon>
        <taxon>Cnidaria</taxon>
        <taxon>Hydrozoa</taxon>
        <taxon>Hydroidolina</taxon>
        <taxon>Anthoathecata</taxon>
        <taxon>Aplanulata</taxon>
        <taxon>Hydridae</taxon>
        <taxon>Hydra</taxon>
    </lineage>
</organism>
<keyword evidence="2" id="KW-0716">Sensory transduction</keyword>
<dbReference type="PANTHER" id="PTHR47143:SF1">
    <property type="entry name" value="ION_TRANS DOMAIN-CONTAINING PROTEIN"/>
    <property type="match status" value="1"/>
</dbReference>
<reference evidence="11" key="1">
    <citation type="submission" date="2025-08" db="UniProtKB">
        <authorList>
            <consortium name="RefSeq"/>
        </authorList>
    </citation>
    <scope>IDENTIFICATION</scope>
</reference>
<keyword evidence="4 8" id="KW-0040">ANK repeat</keyword>
<evidence type="ECO:0000256" key="4">
    <source>
        <dbReference type="ARBA" id="ARBA00023043"/>
    </source>
</evidence>
<dbReference type="InterPro" id="IPR052076">
    <property type="entry name" value="TRP_cation_channel"/>
</dbReference>
<dbReference type="InterPro" id="IPR002110">
    <property type="entry name" value="Ankyrin_rpt"/>
</dbReference>
<keyword evidence="6" id="KW-0325">Glycoprotein</keyword>
<evidence type="ECO:0000256" key="7">
    <source>
        <dbReference type="ARBA" id="ARBA00023303"/>
    </source>
</evidence>
<dbReference type="PROSITE" id="PS50297">
    <property type="entry name" value="ANK_REP_REGION"/>
    <property type="match status" value="12"/>
</dbReference>
<feature type="transmembrane region" description="Helical" evidence="9">
    <location>
        <begin position="1208"/>
        <end position="1233"/>
    </location>
</feature>
<protein>
    <submittedName>
        <fullName evidence="11">Transient receptor potential cation channel subfamily A member 1 isoform X2</fullName>
    </submittedName>
</protein>
<keyword evidence="3" id="KW-0677">Repeat</keyword>
<keyword evidence="5" id="KW-0406">Ion transport</keyword>
<name>A0ABM4BJI2_HYDVU</name>
<evidence type="ECO:0000313" key="10">
    <source>
        <dbReference type="Proteomes" id="UP001652625"/>
    </source>
</evidence>
<dbReference type="Pfam" id="PF13637">
    <property type="entry name" value="Ank_4"/>
    <property type="match status" value="1"/>
</dbReference>
<dbReference type="PRINTS" id="PR01415">
    <property type="entry name" value="ANKYRIN"/>
</dbReference>
<dbReference type="SUPFAM" id="SSF48403">
    <property type="entry name" value="Ankyrin repeat"/>
    <property type="match status" value="2"/>
</dbReference>
<dbReference type="RefSeq" id="XP_065649209.1">
    <property type="nucleotide sequence ID" value="XM_065793137.1"/>
</dbReference>
<evidence type="ECO:0000256" key="5">
    <source>
        <dbReference type="ARBA" id="ARBA00023065"/>
    </source>
</evidence>
<feature type="repeat" description="ANK" evidence="8">
    <location>
        <begin position="676"/>
        <end position="698"/>
    </location>
</feature>
<keyword evidence="9" id="KW-0472">Membrane</keyword>
<evidence type="ECO:0000256" key="2">
    <source>
        <dbReference type="ARBA" id="ARBA00022606"/>
    </source>
</evidence>
<feature type="repeat" description="ANK" evidence="8">
    <location>
        <begin position="777"/>
        <end position="809"/>
    </location>
</feature>
<feature type="repeat" description="ANK" evidence="8">
    <location>
        <begin position="76"/>
        <end position="104"/>
    </location>
</feature>
<feature type="repeat" description="ANK" evidence="8">
    <location>
        <begin position="575"/>
        <end position="607"/>
    </location>
</feature>
<evidence type="ECO:0000256" key="3">
    <source>
        <dbReference type="ARBA" id="ARBA00022737"/>
    </source>
</evidence>
<feature type="repeat" description="ANK" evidence="8">
    <location>
        <begin position="434"/>
        <end position="457"/>
    </location>
</feature>